<keyword evidence="4" id="KW-1185">Reference proteome</keyword>
<dbReference type="Gene3D" id="3.40.190.10">
    <property type="entry name" value="Periplasmic binding protein-like II"/>
    <property type="match status" value="2"/>
</dbReference>
<proteinExistence type="inferred from homology"/>
<name>A0A9E6TT16_9PSED</name>
<gene>
    <name evidence="3" type="ORF">HU752_010050</name>
</gene>
<dbReference type="Proteomes" id="UP000634530">
    <property type="component" value="Chromosome"/>
</dbReference>
<evidence type="ECO:0000256" key="2">
    <source>
        <dbReference type="SAM" id="SignalP"/>
    </source>
</evidence>
<dbReference type="EMBL" id="CP077093">
    <property type="protein sequence ID" value="QXI30268.1"/>
    <property type="molecule type" value="Genomic_DNA"/>
</dbReference>
<dbReference type="PANTHER" id="PTHR35936:SF6">
    <property type="entry name" value="AMINO ACID ABC TRANSPORTER SUBSTRATE-BINDING PAAT FAMILY PROTEIN"/>
    <property type="match status" value="1"/>
</dbReference>
<sequence length="249" mass="28109">MRLVWGVLALITANCFAEPTPLRFAVADSWAMPQVQIENGQPTQGILYDLMTSLSRQVGKPAEFHVLARARVQLAMQHGDIDVNCYTAQPWLPNQQADYIWSTPLLTQRDVLISNAAYPLQADPRELPRQLIGTVLGYTYPTLQPLFDNGQLVRDDARNQEQVLQKLAAGRYHYAVSNQWNLDRFNLTLPESQQLREVAVLTEQGVGCAVRNDPALPVQQILRTLLRMKMSGEVDAIIERYTANRPSQQ</sequence>
<evidence type="ECO:0000313" key="4">
    <source>
        <dbReference type="Proteomes" id="UP000634530"/>
    </source>
</evidence>
<feature type="signal peptide" evidence="2">
    <location>
        <begin position="1"/>
        <end position="17"/>
    </location>
</feature>
<feature type="chain" id="PRO_5039117792" evidence="2">
    <location>
        <begin position="18"/>
        <end position="249"/>
    </location>
</feature>
<accession>A0A9E6TT16</accession>
<dbReference type="KEGG" id="pvw:HU752_010050"/>
<comment type="similarity">
    <text evidence="1">Belongs to the bacterial solute-binding protein 3 family.</text>
</comment>
<dbReference type="SUPFAM" id="SSF53850">
    <property type="entry name" value="Periplasmic binding protein-like II"/>
    <property type="match status" value="1"/>
</dbReference>
<dbReference type="AlphaFoldDB" id="A0A9E6TT16"/>
<dbReference type="PANTHER" id="PTHR35936">
    <property type="entry name" value="MEMBRANE-BOUND LYTIC MUREIN TRANSGLYCOSYLASE F"/>
    <property type="match status" value="1"/>
</dbReference>
<evidence type="ECO:0000313" key="3">
    <source>
        <dbReference type="EMBL" id="QXI30268.1"/>
    </source>
</evidence>
<evidence type="ECO:0000256" key="1">
    <source>
        <dbReference type="ARBA" id="ARBA00010333"/>
    </source>
</evidence>
<reference evidence="3 4" key="1">
    <citation type="journal article" date="2020" name="Microorganisms">
        <title>Reliable Identification of Environmental Pseudomonas Isolates Using the rpoD Gene.</title>
        <authorList>
            <consortium name="The Broad Institute Genome Sequencing Platform"/>
            <person name="Girard L."/>
            <person name="Lood C."/>
            <person name="Rokni-Zadeh H."/>
            <person name="van Noort V."/>
            <person name="Lavigne R."/>
            <person name="De Mot R."/>
        </authorList>
    </citation>
    <scope>NUCLEOTIDE SEQUENCE [LARGE SCALE GENOMIC DNA]</scope>
    <source>
        <strain evidence="3 4">RW8P3</strain>
    </source>
</reference>
<organism evidence="3 4">
    <name type="scientific">Pseudomonas vanderleydeniana</name>
    <dbReference type="NCBI Taxonomy" id="2745495"/>
    <lineage>
        <taxon>Bacteria</taxon>
        <taxon>Pseudomonadati</taxon>
        <taxon>Pseudomonadota</taxon>
        <taxon>Gammaproteobacteria</taxon>
        <taxon>Pseudomonadales</taxon>
        <taxon>Pseudomonadaceae</taxon>
        <taxon>Pseudomonas</taxon>
    </lineage>
</organism>
<reference evidence="3 4" key="2">
    <citation type="journal article" date="2021" name="Microorganisms">
        <title>The Ever-Expanding Pseudomonas Genus: Description of 43 New Species and Partition of the Pseudomonas putida Group.</title>
        <authorList>
            <person name="Girard L."/>
            <person name="Lood C."/>
            <person name="Hofte M."/>
            <person name="Vandamme P."/>
            <person name="Rokni-Zadeh H."/>
            <person name="van Noort V."/>
            <person name="Lavigne R."/>
            <person name="De Mot R."/>
        </authorList>
    </citation>
    <scope>NUCLEOTIDE SEQUENCE [LARGE SCALE GENOMIC DNA]</scope>
    <source>
        <strain evidence="3 4">RW8P3</strain>
    </source>
</reference>
<dbReference type="RefSeq" id="WP_186681843.1">
    <property type="nucleotide sequence ID" value="NZ_CP077093.1"/>
</dbReference>
<protein>
    <submittedName>
        <fullName evidence="3">Transporter substrate-binding domain-containing protein</fullName>
    </submittedName>
</protein>
<keyword evidence="2" id="KW-0732">Signal</keyword>